<gene>
    <name evidence="3" type="ordered locus">A2cp1_3804</name>
</gene>
<dbReference type="CDD" id="cd04301">
    <property type="entry name" value="NAT_SF"/>
    <property type="match status" value="1"/>
</dbReference>
<dbReference type="Proteomes" id="UP000007089">
    <property type="component" value="Chromosome"/>
</dbReference>
<sequence length="162" mass="17441">MRVRRLEPADLDACLDLFAAVCAERRWLATEPPVDRREVRRGWEALLGTGEGTLLLAEAGAGAPPAGMAMLVGRTLPQLGMLVAAGSRRQGVGDALVQAAVGWARAAGARELVLHVFPHNTAARALYAKHGFAQTAVLRRAFPRSTGERWDAIRMTKPLEPV</sequence>
<dbReference type="GO" id="GO:0008080">
    <property type="term" value="F:N-acetyltransferase activity"/>
    <property type="evidence" value="ECO:0007669"/>
    <property type="project" value="InterPro"/>
</dbReference>
<dbReference type="Pfam" id="PF00583">
    <property type="entry name" value="Acetyltransf_1"/>
    <property type="match status" value="1"/>
</dbReference>
<organism evidence="3 4">
    <name type="scientific">Anaeromyxobacter dehalogenans (strain ATCC BAA-258 / DSM 21875 / 2CP-1)</name>
    <dbReference type="NCBI Taxonomy" id="455488"/>
    <lineage>
        <taxon>Bacteria</taxon>
        <taxon>Pseudomonadati</taxon>
        <taxon>Myxococcota</taxon>
        <taxon>Myxococcia</taxon>
        <taxon>Myxococcales</taxon>
        <taxon>Cystobacterineae</taxon>
        <taxon>Anaeromyxobacteraceae</taxon>
        <taxon>Anaeromyxobacter</taxon>
    </lineage>
</organism>
<dbReference type="Gene3D" id="3.40.630.30">
    <property type="match status" value="1"/>
</dbReference>
<dbReference type="RefSeq" id="WP_015934880.1">
    <property type="nucleotide sequence ID" value="NC_011891.1"/>
</dbReference>
<evidence type="ECO:0000256" key="1">
    <source>
        <dbReference type="ARBA" id="ARBA00022679"/>
    </source>
</evidence>
<dbReference type="PANTHER" id="PTHR13947:SF37">
    <property type="entry name" value="LD18367P"/>
    <property type="match status" value="1"/>
</dbReference>
<evidence type="ECO:0000259" key="2">
    <source>
        <dbReference type="PROSITE" id="PS51186"/>
    </source>
</evidence>
<reference evidence="3" key="1">
    <citation type="submission" date="2009-01" db="EMBL/GenBank/DDBJ databases">
        <title>Complete sequence of Anaeromyxobacter dehalogenans 2CP-1.</title>
        <authorList>
            <consortium name="US DOE Joint Genome Institute"/>
            <person name="Lucas S."/>
            <person name="Copeland A."/>
            <person name="Lapidus A."/>
            <person name="Glavina del Rio T."/>
            <person name="Dalin E."/>
            <person name="Tice H."/>
            <person name="Bruce D."/>
            <person name="Goodwin L."/>
            <person name="Pitluck S."/>
            <person name="Saunders E."/>
            <person name="Brettin T."/>
            <person name="Detter J.C."/>
            <person name="Han C."/>
            <person name="Larimer F."/>
            <person name="Land M."/>
            <person name="Hauser L."/>
            <person name="Kyrpides N."/>
            <person name="Ovchinnikova G."/>
            <person name="Beliaev A.S."/>
            <person name="Richardson P."/>
        </authorList>
    </citation>
    <scope>NUCLEOTIDE SEQUENCE</scope>
    <source>
        <strain evidence="3">2CP-1</strain>
    </source>
</reference>
<dbReference type="InterPro" id="IPR050769">
    <property type="entry name" value="NAT_camello-type"/>
</dbReference>
<keyword evidence="1" id="KW-0808">Transferase</keyword>
<dbReference type="InterPro" id="IPR016181">
    <property type="entry name" value="Acyl_CoA_acyltransferase"/>
</dbReference>
<dbReference type="SUPFAM" id="SSF55729">
    <property type="entry name" value="Acyl-CoA N-acyltransferases (Nat)"/>
    <property type="match status" value="1"/>
</dbReference>
<dbReference type="EMBL" id="CP001359">
    <property type="protein sequence ID" value="ACL67128.1"/>
    <property type="molecule type" value="Genomic_DNA"/>
</dbReference>
<evidence type="ECO:0000313" key="3">
    <source>
        <dbReference type="EMBL" id="ACL67128.1"/>
    </source>
</evidence>
<dbReference type="PROSITE" id="PS51186">
    <property type="entry name" value="GNAT"/>
    <property type="match status" value="1"/>
</dbReference>
<dbReference type="HOGENOM" id="CLU_1631931_0_0_7"/>
<name>B8J7E8_ANAD2</name>
<dbReference type="PANTHER" id="PTHR13947">
    <property type="entry name" value="GNAT FAMILY N-ACETYLTRANSFERASE"/>
    <property type="match status" value="1"/>
</dbReference>
<protein>
    <submittedName>
        <fullName evidence="3">GCN5-related N-acetyltransferase</fullName>
    </submittedName>
</protein>
<proteinExistence type="predicted"/>
<dbReference type="InterPro" id="IPR000182">
    <property type="entry name" value="GNAT_dom"/>
</dbReference>
<accession>B8J7E8</accession>
<dbReference type="KEGG" id="acp:A2cp1_3804"/>
<dbReference type="AlphaFoldDB" id="B8J7E8"/>
<keyword evidence="4" id="KW-1185">Reference proteome</keyword>
<feature type="domain" description="N-acetyltransferase" evidence="2">
    <location>
        <begin position="1"/>
        <end position="160"/>
    </location>
</feature>
<evidence type="ECO:0000313" key="4">
    <source>
        <dbReference type="Proteomes" id="UP000007089"/>
    </source>
</evidence>